<dbReference type="SUPFAM" id="SSF54928">
    <property type="entry name" value="RNA-binding domain, RBD"/>
    <property type="match status" value="1"/>
</dbReference>
<feature type="region of interest" description="Disordered" evidence="5">
    <location>
        <begin position="154"/>
        <end position="205"/>
    </location>
</feature>
<feature type="compositionally biased region" description="Low complexity" evidence="5">
    <location>
        <begin position="278"/>
        <end position="291"/>
    </location>
</feature>
<comment type="subcellular location">
    <subcellularLocation>
        <location evidence="1">Nucleus</location>
        <location evidence="1">Nucleolus</location>
    </subcellularLocation>
</comment>
<evidence type="ECO:0000256" key="2">
    <source>
        <dbReference type="ARBA" id="ARBA00022884"/>
    </source>
</evidence>
<evidence type="ECO:0000313" key="7">
    <source>
        <dbReference type="EMBL" id="CAL1714522.1"/>
    </source>
</evidence>
<organism evidence="7 8">
    <name type="scientific">Somion occarium</name>
    <dbReference type="NCBI Taxonomy" id="3059160"/>
    <lineage>
        <taxon>Eukaryota</taxon>
        <taxon>Fungi</taxon>
        <taxon>Dikarya</taxon>
        <taxon>Basidiomycota</taxon>
        <taxon>Agaricomycotina</taxon>
        <taxon>Agaricomycetes</taxon>
        <taxon>Polyporales</taxon>
        <taxon>Cerrenaceae</taxon>
        <taxon>Somion</taxon>
    </lineage>
</organism>
<dbReference type="Proteomes" id="UP001497453">
    <property type="component" value="Chromosome 8"/>
</dbReference>
<feature type="region of interest" description="Disordered" evidence="5">
    <location>
        <begin position="229"/>
        <end position="301"/>
    </location>
</feature>
<evidence type="ECO:0000256" key="1">
    <source>
        <dbReference type="ARBA" id="ARBA00004604"/>
    </source>
</evidence>
<evidence type="ECO:0000256" key="3">
    <source>
        <dbReference type="ARBA" id="ARBA00023242"/>
    </source>
</evidence>
<dbReference type="PANTHER" id="PTHR48029:SF1">
    <property type="entry name" value="NUCLEOLAR PROTEIN 8"/>
    <property type="match status" value="1"/>
</dbReference>
<keyword evidence="8" id="KW-1185">Reference proteome</keyword>
<dbReference type="InterPro" id="IPR035979">
    <property type="entry name" value="RBD_domain_sf"/>
</dbReference>
<dbReference type="PROSITE" id="PS50102">
    <property type="entry name" value="RRM"/>
    <property type="match status" value="1"/>
</dbReference>
<evidence type="ECO:0000313" key="8">
    <source>
        <dbReference type="Proteomes" id="UP001497453"/>
    </source>
</evidence>
<keyword evidence="2 4" id="KW-0694">RNA-binding</keyword>
<protein>
    <recommendedName>
        <fullName evidence="6">RRM domain-containing protein</fullName>
    </recommendedName>
</protein>
<feature type="domain" description="RRM" evidence="6">
    <location>
        <begin position="8"/>
        <end position="88"/>
    </location>
</feature>
<dbReference type="InterPro" id="IPR012677">
    <property type="entry name" value="Nucleotide-bd_a/b_plait_sf"/>
</dbReference>
<dbReference type="EMBL" id="OZ037951">
    <property type="protein sequence ID" value="CAL1714522.1"/>
    <property type="molecule type" value="Genomic_DNA"/>
</dbReference>
<dbReference type="Gene3D" id="3.30.70.330">
    <property type="match status" value="1"/>
</dbReference>
<feature type="region of interest" description="Disordered" evidence="5">
    <location>
        <begin position="535"/>
        <end position="555"/>
    </location>
</feature>
<reference evidence="8" key="1">
    <citation type="submission" date="2024-04" db="EMBL/GenBank/DDBJ databases">
        <authorList>
            <person name="Shaw F."/>
            <person name="Minotto A."/>
        </authorList>
    </citation>
    <scope>NUCLEOTIDE SEQUENCE [LARGE SCALE GENOMIC DNA]</scope>
</reference>
<dbReference type="InterPro" id="IPR034138">
    <property type="entry name" value="NOP8_RRM"/>
</dbReference>
<keyword evidence="3" id="KW-0539">Nucleus</keyword>
<feature type="region of interest" description="Disordered" evidence="5">
    <location>
        <begin position="97"/>
        <end position="138"/>
    </location>
</feature>
<feature type="compositionally biased region" description="Basic and acidic residues" evidence="5">
    <location>
        <begin position="186"/>
        <end position="198"/>
    </location>
</feature>
<feature type="region of interest" description="Disordered" evidence="5">
    <location>
        <begin position="352"/>
        <end position="377"/>
    </location>
</feature>
<feature type="compositionally biased region" description="Low complexity" evidence="5">
    <location>
        <begin position="231"/>
        <end position="243"/>
    </location>
</feature>
<dbReference type="PANTHER" id="PTHR48029">
    <property type="entry name" value="NUCLEOLAR PROTEIN 8"/>
    <property type="match status" value="1"/>
</dbReference>
<evidence type="ECO:0000259" key="6">
    <source>
        <dbReference type="PROSITE" id="PS50102"/>
    </source>
</evidence>
<evidence type="ECO:0000256" key="5">
    <source>
        <dbReference type="SAM" id="MobiDB-lite"/>
    </source>
</evidence>
<proteinExistence type="predicted"/>
<name>A0ABP1E5K5_9APHY</name>
<accession>A0ABP1E5K5</accession>
<evidence type="ECO:0000256" key="4">
    <source>
        <dbReference type="PROSITE-ProRule" id="PRU00176"/>
    </source>
</evidence>
<feature type="compositionally biased region" description="Basic residues" evidence="5">
    <location>
        <begin position="535"/>
        <end position="547"/>
    </location>
</feature>
<sequence>MSEDIITKRIHVSGLTPALSAADISQRLGSFGTVKALDGLGKLDALGQPKKFAYVTIETTKSKLTKCMNLLSGVTWKGAKLRLGEAKPDFRERIAQENAPAIAEDGEPPRKKRRLPRGVQGVHADNMSPVTPETVQDRKGWKVTALGRMIHPVRMRPTHPLPDPIDVAAAPKIKKAGAKEKRKKPKEPPSRARRRTIDPTKFGSNHLKGAFLDAVVAYPDTAIRAAELVRPTSPIDSSDTDSSGPEHELLSEDQEEVLPVPSMPTPVARSAPSSHKSAQVAQKAQPKIQQKPSSTALPLDNDLLQEKNASLGLLQSLFGGKDDDWCGKESLSDVDMDEAREAPPMTTEVVDDLEVVSRTDASASSDDESEGEMLDVQSAAVVVSPEPASAKPSALQGPEPKTKLKDLFAHREDEGGFSLLGHLDLDDELDEDDLNLGTAQPQIVQPVAEPMPTSTHVLTRPRAQAGFLSLDAKEPLFFPIPPEERASIKGKVKDFFDVARERGVDWRSFRRTQTEEEIKQRWEDNKKELTQEWKRRHREAIKSKRRRGGFDGGAE</sequence>
<dbReference type="InterPro" id="IPR000504">
    <property type="entry name" value="RRM_dom"/>
</dbReference>
<dbReference type="CDD" id="cd12226">
    <property type="entry name" value="RRM_NOL8"/>
    <property type="match status" value="1"/>
</dbReference>
<feature type="compositionally biased region" description="Basic residues" evidence="5">
    <location>
        <begin position="172"/>
        <end position="185"/>
    </location>
</feature>
<gene>
    <name evidence="7" type="ORF">GFSPODELE1_LOCUS9807</name>
</gene>